<protein>
    <recommendedName>
        <fullName evidence="3">CCHC-type domain-containing protein</fullName>
    </recommendedName>
</protein>
<feature type="compositionally biased region" description="Basic and acidic residues" evidence="2">
    <location>
        <begin position="61"/>
        <end position="92"/>
    </location>
</feature>
<dbReference type="Proteomes" id="UP000762676">
    <property type="component" value="Unassembled WGS sequence"/>
</dbReference>
<reference evidence="4 5" key="1">
    <citation type="journal article" date="2021" name="Elife">
        <title>Chloroplast acquisition without the gene transfer in kleptoplastic sea slugs, Plakobranchus ocellatus.</title>
        <authorList>
            <person name="Maeda T."/>
            <person name="Takahashi S."/>
            <person name="Yoshida T."/>
            <person name="Shimamura S."/>
            <person name="Takaki Y."/>
            <person name="Nagai Y."/>
            <person name="Toyoda A."/>
            <person name="Suzuki Y."/>
            <person name="Arimoto A."/>
            <person name="Ishii H."/>
            <person name="Satoh N."/>
            <person name="Nishiyama T."/>
            <person name="Hasebe M."/>
            <person name="Maruyama T."/>
            <person name="Minagawa J."/>
            <person name="Obokata J."/>
            <person name="Shigenobu S."/>
        </authorList>
    </citation>
    <scope>NUCLEOTIDE SEQUENCE [LARGE SCALE GENOMIC DNA]</scope>
</reference>
<dbReference type="Gene3D" id="4.10.60.10">
    <property type="entry name" value="Zinc finger, CCHC-type"/>
    <property type="match status" value="1"/>
</dbReference>
<dbReference type="GO" id="GO:0008270">
    <property type="term" value="F:zinc ion binding"/>
    <property type="evidence" value="ECO:0007669"/>
    <property type="project" value="UniProtKB-KW"/>
</dbReference>
<feature type="region of interest" description="Disordered" evidence="2">
    <location>
        <begin position="185"/>
        <end position="217"/>
    </location>
</feature>
<sequence length="217" mass="24815">MTRWLTGRRWLWIEVPKVPLPRTLHLAPFTATLYHTEMKSLRTSKSCLKCGEKGHIARECKQGSLDENKQGTTDSHENEEQRGNKSERNAKDAEEEMIDSSEGGEDLRKRRTSREELLRIHKVTAMKTKRMKVSNLKIVPQQLSSTKHPNRMLLSAMVEGKRKPSAASMNKKRTMNKDQTQLYQTFGKGTISSQTKRSAAVRVPEKEGNFGPKKPVR</sequence>
<comment type="caution">
    <text evidence="4">The sequence shown here is derived from an EMBL/GenBank/DDBJ whole genome shotgun (WGS) entry which is preliminary data.</text>
</comment>
<keyword evidence="5" id="KW-1185">Reference proteome</keyword>
<keyword evidence="1" id="KW-0862">Zinc</keyword>
<dbReference type="SUPFAM" id="SSF57756">
    <property type="entry name" value="Retrovirus zinc finger-like domains"/>
    <property type="match status" value="1"/>
</dbReference>
<evidence type="ECO:0000259" key="3">
    <source>
        <dbReference type="PROSITE" id="PS50158"/>
    </source>
</evidence>
<proteinExistence type="predicted"/>
<feature type="domain" description="CCHC-type" evidence="3">
    <location>
        <begin position="47"/>
        <end position="62"/>
    </location>
</feature>
<evidence type="ECO:0000313" key="4">
    <source>
        <dbReference type="EMBL" id="GFR90991.1"/>
    </source>
</evidence>
<name>A0AAV4H0V0_9GAST</name>
<dbReference type="AlphaFoldDB" id="A0AAV4H0V0"/>
<accession>A0AAV4H0V0</accession>
<gene>
    <name evidence="4" type="ORF">ElyMa_004317100</name>
</gene>
<evidence type="ECO:0000256" key="2">
    <source>
        <dbReference type="SAM" id="MobiDB-lite"/>
    </source>
</evidence>
<keyword evidence="1" id="KW-0863">Zinc-finger</keyword>
<keyword evidence="1" id="KW-0479">Metal-binding</keyword>
<organism evidence="4 5">
    <name type="scientific">Elysia marginata</name>
    <dbReference type="NCBI Taxonomy" id="1093978"/>
    <lineage>
        <taxon>Eukaryota</taxon>
        <taxon>Metazoa</taxon>
        <taxon>Spiralia</taxon>
        <taxon>Lophotrochozoa</taxon>
        <taxon>Mollusca</taxon>
        <taxon>Gastropoda</taxon>
        <taxon>Heterobranchia</taxon>
        <taxon>Euthyneura</taxon>
        <taxon>Panpulmonata</taxon>
        <taxon>Sacoglossa</taxon>
        <taxon>Placobranchoidea</taxon>
        <taxon>Plakobranchidae</taxon>
        <taxon>Elysia</taxon>
    </lineage>
</organism>
<dbReference type="SMART" id="SM00343">
    <property type="entry name" value="ZnF_C2HC"/>
    <property type="match status" value="1"/>
</dbReference>
<dbReference type="EMBL" id="BMAT01008704">
    <property type="protein sequence ID" value="GFR90991.1"/>
    <property type="molecule type" value="Genomic_DNA"/>
</dbReference>
<feature type="region of interest" description="Disordered" evidence="2">
    <location>
        <begin position="61"/>
        <end position="113"/>
    </location>
</feature>
<dbReference type="InterPro" id="IPR036875">
    <property type="entry name" value="Znf_CCHC_sf"/>
</dbReference>
<evidence type="ECO:0000256" key="1">
    <source>
        <dbReference type="PROSITE-ProRule" id="PRU00047"/>
    </source>
</evidence>
<dbReference type="Pfam" id="PF00098">
    <property type="entry name" value="zf-CCHC"/>
    <property type="match status" value="1"/>
</dbReference>
<feature type="compositionally biased region" description="Acidic residues" evidence="2">
    <location>
        <begin position="93"/>
        <end position="104"/>
    </location>
</feature>
<dbReference type="PROSITE" id="PS50158">
    <property type="entry name" value="ZF_CCHC"/>
    <property type="match status" value="1"/>
</dbReference>
<evidence type="ECO:0000313" key="5">
    <source>
        <dbReference type="Proteomes" id="UP000762676"/>
    </source>
</evidence>
<dbReference type="GO" id="GO:0003676">
    <property type="term" value="F:nucleic acid binding"/>
    <property type="evidence" value="ECO:0007669"/>
    <property type="project" value="InterPro"/>
</dbReference>
<dbReference type="InterPro" id="IPR001878">
    <property type="entry name" value="Znf_CCHC"/>
</dbReference>